<feature type="domain" description="Profilin fold" evidence="1">
    <location>
        <begin position="134"/>
        <end position="225"/>
    </location>
</feature>
<dbReference type="RefSeq" id="WP_390286570.1">
    <property type="nucleotide sequence ID" value="NZ_JBHUDI010000005.1"/>
</dbReference>
<evidence type="ECO:0000313" key="3">
    <source>
        <dbReference type="Proteomes" id="UP001597076"/>
    </source>
</evidence>
<accession>A0ABD6BF63</accession>
<evidence type="ECO:0000259" key="1">
    <source>
        <dbReference type="Pfam" id="PF26420"/>
    </source>
</evidence>
<dbReference type="Pfam" id="PF26420">
    <property type="entry name" value="Halo_prof"/>
    <property type="match status" value="2"/>
</dbReference>
<dbReference type="InterPro" id="IPR058872">
    <property type="entry name" value="Halo_prof"/>
</dbReference>
<dbReference type="AlphaFoldDB" id="A0ABD6BF63"/>
<organism evidence="2 3">
    <name type="scientific">Haloarchaeobius amylolyticus</name>
    <dbReference type="NCBI Taxonomy" id="1198296"/>
    <lineage>
        <taxon>Archaea</taxon>
        <taxon>Methanobacteriati</taxon>
        <taxon>Methanobacteriota</taxon>
        <taxon>Stenosarchaea group</taxon>
        <taxon>Halobacteria</taxon>
        <taxon>Halobacteriales</taxon>
        <taxon>Halorubellaceae</taxon>
        <taxon>Haloarchaeobius</taxon>
    </lineage>
</organism>
<reference evidence="2 3" key="1">
    <citation type="journal article" date="2019" name="Int. J. Syst. Evol. Microbiol.">
        <title>The Global Catalogue of Microorganisms (GCM) 10K type strain sequencing project: providing services to taxonomists for standard genome sequencing and annotation.</title>
        <authorList>
            <consortium name="The Broad Institute Genomics Platform"/>
            <consortium name="The Broad Institute Genome Sequencing Center for Infectious Disease"/>
            <person name="Wu L."/>
            <person name="Ma J."/>
        </authorList>
    </citation>
    <scope>NUCLEOTIDE SEQUENCE [LARGE SCALE GENOMIC DNA]</scope>
    <source>
        <strain evidence="2 3">CGMCC 1.12230</strain>
    </source>
</reference>
<name>A0ABD6BF63_9EURY</name>
<comment type="caution">
    <text evidence="2">The sequence shown here is derived from an EMBL/GenBank/DDBJ whole genome shotgun (WGS) entry which is preliminary data.</text>
</comment>
<protein>
    <recommendedName>
        <fullName evidence="1">Profilin fold domain-containing protein</fullName>
    </recommendedName>
</protein>
<keyword evidence="3" id="KW-1185">Reference proteome</keyword>
<proteinExistence type="predicted"/>
<gene>
    <name evidence="2" type="ORF">ACFR99_09235</name>
</gene>
<dbReference type="Proteomes" id="UP001597076">
    <property type="component" value="Unassembled WGS sequence"/>
</dbReference>
<evidence type="ECO:0000313" key="2">
    <source>
        <dbReference type="EMBL" id="MFD1563729.1"/>
    </source>
</evidence>
<sequence length="246" mass="26912">MTEGLEADVDRMGEIAERRDELAARVRAHAGEIARELAVLQGGDYGQETFDTDGGSWTIKYEAGDIQYLRFDPNSGSETYVVSSKQPPEPEALETAMADYGAFVAAYNEFVRSFDGLFADVPDEFPPIESTAELVAERDRIVDRIREVGDAMAAQLHRYDGEYGTYATTIAGTRWELKWDGDVASYLRVGGSDGTYLLSQYGPPAATEVRRLADDVPAFVATFNDHVDDLEADLAQVSFGGDSGSH</sequence>
<feature type="domain" description="Profilin fold" evidence="1">
    <location>
        <begin position="14"/>
        <end position="109"/>
    </location>
</feature>
<dbReference type="EMBL" id="JBHUDI010000005">
    <property type="protein sequence ID" value="MFD1563729.1"/>
    <property type="molecule type" value="Genomic_DNA"/>
</dbReference>